<proteinExistence type="inferred from homology"/>
<dbReference type="GO" id="GO:0004177">
    <property type="term" value="F:aminopeptidase activity"/>
    <property type="evidence" value="ECO:0007669"/>
    <property type="project" value="UniProtKB-KW"/>
</dbReference>
<keyword evidence="7 9" id="KW-0862">Zinc</keyword>
<evidence type="ECO:0000256" key="9">
    <source>
        <dbReference type="RuleBase" id="RU361240"/>
    </source>
</evidence>
<evidence type="ECO:0000313" key="11">
    <source>
        <dbReference type="EMBL" id="KDQ19010.1"/>
    </source>
</evidence>
<dbReference type="HOGENOM" id="CLU_025866_0_0_1"/>
<evidence type="ECO:0000256" key="1">
    <source>
        <dbReference type="ARBA" id="ARBA00001947"/>
    </source>
</evidence>
<keyword evidence="4 9" id="KW-0479">Metal-binding</keyword>
<feature type="domain" description="Peptidase M28" evidence="10">
    <location>
        <begin position="164"/>
        <end position="348"/>
    </location>
</feature>
<dbReference type="Proteomes" id="UP000027195">
    <property type="component" value="Unassembled WGS sequence"/>
</dbReference>
<dbReference type="CDD" id="cd03879">
    <property type="entry name" value="M28_AAP"/>
    <property type="match status" value="1"/>
</dbReference>
<evidence type="ECO:0000256" key="7">
    <source>
        <dbReference type="ARBA" id="ARBA00022833"/>
    </source>
</evidence>
<dbReference type="EMBL" id="KL198020">
    <property type="protein sequence ID" value="KDQ19010.1"/>
    <property type="molecule type" value="Genomic_DNA"/>
</dbReference>
<comment type="cofactor">
    <cofactor evidence="1">
        <name>Zn(2+)</name>
        <dbReference type="ChEBI" id="CHEBI:29105"/>
    </cofactor>
</comment>
<sequence>MRSALVLALAFLGCVAALPISSQEIAQNAAKGLRLLSLSENDTPVWKTEDEKLDLIKAGKKFFDVTDTYEAHLANKSKEPEVTIQATYAAPSHVSAVTPILSTLSTTNMQSYLSTLTAYNNRYYRSSTGAQASQWILSTLKTIASGKSGITISEFTHSWGQSSIIARFEGTGAITVLGAHLDSINQNSPTSGRAPGADDDGTGTVNLLEAFRVLVAANFKPRTPVEFHFYSGEEGGLLGSQAIATNYKSAGKSVKAMMELDMTGYFAPGTREVIAINTDYVDSGLNAFVVQLASAYSLLPTANDTPCGYACSDHASWNKAGFPATFPFEALTVNENPYIHSTSDTTSVNGFSWSHSLVFAKLAVAFAYELGI</sequence>
<evidence type="ECO:0000256" key="4">
    <source>
        <dbReference type="ARBA" id="ARBA00022723"/>
    </source>
</evidence>
<dbReference type="GO" id="GO:0046872">
    <property type="term" value="F:metal ion binding"/>
    <property type="evidence" value="ECO:0007669"/>
    <property type="project" value="UniProtKB-KW"/>
</dbReference>
<dbReference type="Pfam" id="PF04389">
    <property type="entry name" value="Peptidase_M28"/>
    <property type="match status" value="1"/>
</dbReference>
<dbReference type="InterPro" id="IPR045175">
    <property type="entry name" value="M28_fam"/>
</dbReference>
<keyword evidence="2" id="KW-0031">Aminopeptidase</keyword>
<keyword evidence="3 9" id="KW-0645">Protease</keyword>
<keyword evidence="12" id="KW-1185">Reference proteome</keyword>
<evidence type="ECO:0000259" key="10">
    <source>
        <dbReference type="Pfam" id="PF04389"/>
    </source>
</evidence>
<dbReference type="SUPFAM" id="SSF53187">
    <property type="entry name" value="Zn-dependent exopeptidases"/>
    <property type="match status" value="1"/>
</dbReference>
<evidence type="ECO:0000256" key="6">
    <source>
        <dbReference type="ARBA" id="ARBA00022801"/>
    </source>
</evidence>
<protein>
    <recommendedName>
        <fullName evidence="9">Peptide hydrolase</fullName>
        <ecNumber evidence="9">3.4.-.-</ecNumber>
    </recommendedName>
</protein>
<feature type="chain" id="PRO_5005103805" description="Peptide hydrolase" evidence="9">
    <location>
        <begin position="18"/>
        <end position="372"/>
    </location>
</feature>
<dbReference type="AlphaFoldDB" id="A0A067MWC4"/>
<evidence type="ECO:0000256" key="8">
    <source>
        <dbReference type="ARBA" id="ARBA00043962"/>
    </source>
</evidence>
<dbReference type="EC" id="3.4.-.-" evidence="9"/>
<dbReference type="GO" id="GO:0006508">
    <property type="term" value="P:proteolysis"/>
    <property type="evidence" value="ECO:0007669"/>
    <property type="project" value="UniProtKB-KW"/>
</dbReference>
<dbReference type="STRING" id="930990.A0A067MWC4"/>
<dbReference type="Gene3D" id="3.40.630.10">
    <property type="entry name" value="Zn peptidases"/>
    <property type="match status" value="1"/>
</dbReference>
<comment type="similarity">
    <text evidence="8">Belongs to the peptidase M28 family. M28E subfamily.</text>
</comment>
<dbReference type="PANTHER" id="PTHR12147:SF56">
    <property type="entry name" value="AMINOPEPTIDASE YDR415C-RELATED"/>
    <property type="match status" value="1"/>
</dbReference>
<feature type="signal peptide" evidence="9">
    <location>
        <begin position="1"/>
        <end position="17"/>
    </location>
</feature>
<keyword evidence="5 9" id="KW-0732">Signal</keyword>
<evidence type="ECO:0000256" key="3">
    <source>
        <dbReference type="ARBA" id="ARBA00022670"/>
    </source>
</evidence>
<dbReference type="OrthoDB" id="2214at2759"/>
<evidence type="ECO:0000256" key="5">
    <source>
        <dbReference type="ARBA" id="ARBA00022729"/>
    </source>
</evidence>
<dbReference type="InParanoid" id="A0A067MWC4"/>
<organism evidence="11 12">
    <name type="scientific">Botryobasidium botryosum (strain FD-172 SS1)</name>
    <dbReference type="NCBI Taxonomy" id="930990"/>
    <lineage>
        <taxon>Eukaryota</taxon>
        <taxon>Fungi</taxon>
        <taxon>Dikarya</taxon>
        <taxon>Basidiomycota</taxon>
        <taxon>Agaricomycotina</taxon>
        <taxon>Agaricomycetes</taxon>
        <taxon>Cantharellales</taxon>
        <taxon>Botryobasidiaceae</taxon>
        <taxon>Botryobasidium</taxon>
    </lineage>
</organism>
<dbReference type="InterPro" id="IPR007484">
    <property type="entry name" value="Peptidase_M28"/>
</dbReference>
<name>A0A067MWC4_BOTB1</name>
<reference evidence="12" key="1">
    <citation type="journal article" date="2014" name="Proc. Natl. Acad. Sci. U.S.A.">
        <title>Extensive sampling of basidiomycete genomes demonstrates inadequacy of the white-rot/brown-rot paradigm for wood decay fungi.</title>
        <authorList>
            <person name="Riley R."/>
            <person name="Salamov A.A."/>
            <person name="Brown D.W."/>
            <person name="Nagy L.G."/>
            <person name="Floudas D."/>
            <person name="Held B.W."/>
            <person name="Levasseur A."/>
            <person name="Lombard V."/>
            <person name="Morin E."/>
            <person name="Otillar R."/>
            <person name="Lindquist E.A."/>
            <person name="Sun H."/>
            <person name="LaButti K.M."/>
            <person name="Schmutz J."/>
            <person name="Jabbour D."/>
            <person name="Luo H."/>
            <person name="Baker S.E."/>
            <person name="Pisabarro A.G."/>
            <person name="Walton J.D."/>
            <person name="Blanchette R.A."/>
            <person name="Henrissat B."/>
            <person name="Martin F."/>
            <person name="Cullen D."/>
            <person name="Hibbett D.S."/>
            <person name="Grigoriev I.V."/>
        </authorList>
    </citation>
    <scope>NUCLEOTIDE SEQUENCE [LARGE SCALE GENOMIC DNA]</scope>
    <source>
        <strain evidence="12">FD-172 SS1</strain>
    </source>
</reference>
<gene>
    <name evidence="11" type="ORF">BOTBODRAFT_481275</name>
</gene>
<dbReference type="PANTHER" id="PTHR12147">
    <property type="entry name" value="METALLOPEPTIDASE M28 FAMILY MEMBER"/>
    <property type="match status" value="1"/>
</dbReference>
<evidence type="ECO:0000256" key="2">
    <source>
        <dbReference type="ARBA" id="ARBA00022438"/>
    </source>
</evidence>
<dbReference type="GO" id="GO:0008235">
    <property type="term" value="F:metalloexopeptidase activity"/>
    <property type="evidence" value="ECO:0007669"/>
    <property type="project" value="InterPro"/>
</dbReference>
<accession>A0A067MWC4</accession>
<evidence type="ECO:0000313" key="12">
    <source>
        <dbReference type="Proteomes" id="UP000027195"/>
    </source>
</evidence>
<keyword evidence="6 9" id="KW-0378">Hydrolase</keyword>